<dbReference type="OrthoDB" id="6332846at2759"/>
<protein>
    <submittedName>
        <fullName evidence="7">NPC intracellular cholesterol transporter 2</fullName>
    </submittedName>
</protein>
<accession>A0A6J1MSH7</accession>
<dbReference type="InterPro" id="IPR014756">
    <property type="entry name" value="Ig_E-set"/>
</dbReference>
<comment type="similarity">
    <text evidence="2">Belongs to the NPC2 family.</text>
</comment>
<keyword evidence="4" id="KW-0732">Signal</keyword>
<feature type="signal peptide" evidence="4">
    <location>
        <begin position="1"/>
        <end position="21"/>
    </location>
</feature>
<evidence type="ECO:0000256" key="1">
    <source>
        <dbReference type="ARBA" id="ARBA00004613"/>
    </source>
</evidence>
<keyword evidence="3" id="KW-0964">Secreted</keyword>
<evidence type="ECO:0000256" key="2">
    <source>
        <dbReference type="ARBA" id="ARBA00006370"/>
    </source>
</evidence>
<name>A0A6J1MSH7_BICAN</name>
<dbReference type="PANTHER" id="PTHR11306">
    <property type="entry name" value="NIEMANN PICK TYPE C2 PROTEIN NPC2-RELATED"/>
    <property type="match status" value="1"/>
</dbReference>
<evidence type="ECO:0000256" key="3">
    <source>
        <dbReference type="ARBA" id="ARBA00022525"/>
    </source>
</evidence>
<dbReference type="InterPro" id="IPR003172">
    <property type="entry name" value="ML_dom"/>
</dbReference>
<dbReference type="GeneID" id="112044295"/>
<feature type="domain" description="MD-2-related lipid-recognition" evidence="5">
    <location>
        <begin position="26"/>
        <end position="157"/>
    </location>
</feature>
<dbReference type="Pfam" id="PF02221">
    <property type="entry name" value="E1_DerP2_DerF2"/>
    <property type="match status" value="1"/>
</dbReference>
<evidence type="ECO:0000256" key="4">
    <source>
        <dbReference type="SAM" id="SignalP"/>
    </source>
</evidence>
<dbReference type="GO" id="GO:0032934">
    <property type="term" value="F:sterol binding"/>
    <property type="evidence" value="ECO:0007669"/>
    <property type="project" value="InterPro"/>
</dbReference>
<organism evidence="6 7">
    <name type="scientific">Bicyclus anynana</name>
    <name type="common">Squinting bush brown butterfly</name>
    <dbReference type="NCBI Taxonomy" id="110368"/>
    <lineage>
        <taxon>Eukaryota</taxon>
        <taxon>Metazoa</taxon>
        <taxon>Ecdysozoa</taxon>
        <taxon>Arthropoda</taxon>
        <taxon>Hexapoda</taxon>
        <taxon>Insecta</taxon>
        <taxon>Pterygota</taxon>
        <taxon>Neoptera</taxon>
        <taxon>Endopterygota</taxon>
        <taxon>Lepidoptera</taxon>
        <taxon>Glossata</taxon>
        <taxon>Ditrysia</taxon>
        <taxon>Papilionoidea</taxon>
        <taxon>Nymphalidae</taxon>
        <taxon>Satyrinae</taxon>
        <taxon>Satyrini</taxon>
        <taxon>Mycalesina</taxon>
        <taxon>Bicyclus</taxon>
    </lineage>
</organism>
<dbReference type="GO" id="GO:0015918">
    <property type="term" value="P:sterol transport"/>
    <property type="evidence" value="ECO:0007669"/>
    <property type="project" value="InterPro"/>
</dbReference>
<dbReference type="Gene3D" id="2.60.40.770">
    <property type="match status" value="1"/>
</dbReference>
<dbReference type="KEGG" id="bany:112044295"/>
<comment type="subcellular location">
    <subcellularLocation>
        <location evidence="1">Secreted</location>
    </subcellularLocation>
</comment>
<reference evidence="7" key="1">
    <citation type="submission" date="2025-08" db="UniProtKB">
        <authorList>
            <consortium name="RefSeq"/>
        </authorList>
    </citation>
    <scope>IDENTIFICATION</scope>
</reference>
<gene>
    <name evidence="7" type="primary">LOC112044295</name>
</gene>
<feature type="chain" id="PRO_5027063209" evidence="4">
    <location>
        <begin position="22"/>
        <end position="162"/>
    </location>
</feature>
<evidence type="ECO:0000313" key="7">
    <source>
        <dbReference type="RefSeq" id="XP_023935868.1"/>
    </source>
</evidence>
<dbReference type="PANTHER" id="PTHR11306:SF68">
    <property type="entry name" value="NPC INTRACELLULAR CHOLESTEROL TRANSPORTER 2"/>
    <property type="match status" value="1"/>
</dbReference>
<evidence type="ECO:0000313" key="6">
    <source>
        <dbReference type="Proteomes" id="UP001652582"/>
    </source>
</evidence>
<dbReference type="Proteomes" id="UP001652582">
    <property type="component" value="Chromosome 21"/>
</dbReference>
<keyword evidence="6" id="KW-1185">Reference proteome</keyword>
<dbReference type="AlphaFoldDB" id="A0A6J1MSH7"/>
<sequence length="162" mass="17719">MNKAYITFAVVLALYAIAVRSDITPAEQCPGQHFDGLEERIQVVPCSKSRCKLRKGTNTTVIFKFKTDSVVNKLTNDVYAIISGVPLPFIGVSGVSACPHVQRADSGAPAPCPLEPHQEYIYTNQFPILSFYPPVPLRVHWSLNNGTADIVCFEVPAVITKA</sequence>
<dbReference type="FunFam" id="2.60.40.770:FF:000001">
    <property type="entry name" value="NPC intracellular cholesterol transporter 2"/>
    <property type="match status" value="1"/>
</dbReference>
<dbReference type="InterPro" id="IPR039670">
    <property type="entry name" value="NPC2-like"/>
</dbReference>
<evidence type="ECO:0000259" key="5">
    <source>
        <dbReference type="SMART" id="SM00737"/>
    </source>
</evidence>
<dbReference type="RefSeq" id="XP_023935868.1">
    <property type="nucleotide sequence ID" value="XM_024080100.2"/>
</dbReference>
<dbReference type="GO" id="GO:0005576">
    <property type="term" value="C:extracellular region"/>
    <property type="evidence" value="ECO:0007669"/>
    <property type="project" value="UniProtKB-SubCell"/>
</dbReference>
<dbReference type="SUPFAM" id="SSF81296">
    <property type="entry name" value="E set domains"/>
    <property type="match status" value="1"/>
</dbReference>
<dbReference type="SMART" id="SM00737">
    <property type="entry name" value="ML"/>
    <property type="match status" value="1"/>
</dbReference>
<proteinExistence type="inferred from homology"/>